<dbReference type="GO" id="GO:0022625">
    <property type="term" value="C:cytosolic large ribosomal subunit"/>
    <property type="evidence" value="ECO:0007669"/>
    <property type="project" value="TreeGrafter"/>
</dbReference>
<dbReference type="HAMAP" id="MF_01331_B">
    <property type="entry name" value="Ribosomal_uL22_B"/>
    <property type="match status" value="1"/>
</dbReference>
<dbReference type="GO" id="GO:0019843">
    <property type="term" value="F:rRNA binding"/>
    <property type="evidence" value="ECO:0007669"/>
    <property type="project" value="UniProtKB-KW"/>
</dbReference>
<keyword evidence="5" id="KW-0687">Ribonucleoprotein</keyword>
<evidence type="ECO:0000256" key="5">
    <source>
        <dbReference type="ARBA" id="ARBA00023274"/>
    </source>
</evidence>
<proteinExistence type="inferred from homology"/>
<gene>
    <name evidence="7" type="ORF">METZ01_LOCUS327062</name>
</gene>
<dbReference type="PANTHER" id="PTHR13501:SF8">
    <property type="entry name" value="LARGE RIBOSOMAL SUBUNIT PROTEIN UL22M"/>
    <property type="match status" value="1"/>
</dbReference>
<evidence type="ECO:0000313" key="7">
    <source>
        <dbReference type="EMBL" id="SVC74208.1"/>
    </source>
</evidence>
<dbReference type="PROSITE" id="PS00464">
    <property type="entry name" value="RIBOSOMAL_L22"/>
    <property type="match status" value="1"/>
</dbReference>
<keyword evidence="3" id="KW-0694">RNA-binding</keyword>
<evidence type="ECO:0008006" key="8">
    <source>
        <dbReference type="Google" id="ProtNLM"/>
    </source>
</evidence>
<evidence type="ECO:0000256" key="4">
    <source>
        <dbReference type="ARBA" id="ARBA00022980"/>
    </source>
</evidence>
<dbReference type="PANTHER" id="PTHR13501">
    <property type="entry name" value="CHLOROPLAST 50S RIBOSOMAL PROTEIN L22-RELATED"/>
    <property type="match status" value="1"/>
</dbReference>
<dbReference type="InterPro" id="IPR047867">
    <property type="entry name" value="Ribosomal_uL22_bac/org-type"/>
</dbReference>
<evidence type="ECO:0000256" key="3">
    <source>
        <dbReference type="ARBA" id="ARBA00022884"/>
    </source>
</evidence>
<keyword evidence="2" id="KW-0699">rRNA-binding</keyword>
<reference evidence="7" key="1">
    <citation type="submission" date="2018-05" db="EMBL/GenBank/DDBJ databases">
        <authorList>
            <person name="Lanie J.A."/>
            <person name="Ng W.-L."/>
            <person name="Kazmierczak K.M."/>
            <person name="Andrzejewski T.M."/>
            <person name="Davidsen T.M."/>
            <person name="Wayne K.J."/>
            <person name="Tettelin H."/>
            <person name="Glass J.I."/>
            <person name="Rusch D."/>
            <person name="Podicherti R."/>
            <person name="Tsui H.-C.T."/>
            <person name="Winkler M.E."/>
        </authorList>
    </citation>
    <scope>NUCLEOTIDE SEQUENCE</scope>
</reference>
<dbReference type="EMBL" id="UINC01108248">
    <property type="protein sequence ID" value="SVC74208.1"/>
    <property type="molecule type" value="Genomic_DNA"/>
</dbReference>
<evidence type="ECO:0000256" key="6">
    <source>
        <dbReference type="SAM" id="MobiDB-lite"/>
    </source>
</evidence>
<dbReference type="CDD" id="cd00336">
    <property type="entry name" value="Ribosomal_L22"/>
    <property type="match status" value="1"/>
</dbReference>
<feature type="compositionally biased region" description="Acidic residues" evidence="6">
    <location>
        <begin position="143"/>
        <end position="153"/>
    </location>
</feature>
<feature type="region of interest" description="Disordered" evidence="6">
    <location>
        <begin position="113"/>
        <end position="153"/>
    </location>
</feature>
<dbReference type="AlphaFoldDB" id="A0A382PNI9"/>
<feature type="non-terminal residue" evidence="7">
    <location>
        <position position="1"/>
    </location>
</feature>
<dbReference type="GO" id="GO:0006412">
    <property type="term" value="P:translation"/>
    <property type="evidence" value="ECO:0007669"/>
    <property type="project" value="InterPro"/>
</dbReference>
<dbReference type="InterPro" id="IPR001063">
    <property type="entry name" value="Ribosomal_uL22"/>
</dbReference>
<evidence type="ECO:0000256" key="1">
    <source>
        <dbReference type="ARBA" id="ARBA00009451"/>
    </source>
</evidence>
<dbReference type="InterPro" id="IPR018260">
    <property type="entry name" value="Ribosomal_uL22_CS"/>
</dbReference>
<protein>
    <recommendedName>
        <fullName evidence="8">50S ribosomal protein L22</fullName>
    </recommendedName>
</protein>
<dbReference type="SUPFAM" id="SSF54843">
    <property type="entry name" value="Ribosomal protein L22"/>
    <property type="match status" value="1"/>
</dbReference>
<dbReference type="GO" id="GO:0003735">
    <property type="term" value="F:structural constituent of ribosome"/>
    <property type="evidence" value="ECO:0007669"/>
    <property type="project" value="InterPro"/>
</dbReference>
<evidence type="ECO:0000256" key="2">
    <source>
        <dbReference type="ARBA" id="ARBA00022730"/>
    </source>
</evidence>
<keyword evidence="4" id="KW-0689">Ribosomal protein</keyword>
<comment type="similarity">
    <text evidence="1">Belongs to the universal ribosomal protein uL22 family.</text>
</comment>
<dbReference type="Gene3D" id="3.90.470.10">
    <property type="entry name" value="Ribosomal protein L22/L17"/>
    <property type="match status" value="1"/>
</dbReference>
<feature type="non-terminal residue" evidence="7">
    <location>
        <position position="153"/>
    </location>
</feature>
<accession>A0A382PNI9</accession>
<dbReference type="Pfam" id="PF00237">
    <property type="entry name" value="Ribosomal_L22"/>
    <property type="match status" value="1"/>
</dbReference>
<organism evidence="7">
    <name type="scientific">marine metagenome</name>
    <dbReference type="NCBI Taxonomy" id="408172"/>
    <lineage>
        <taxon>unclassified sequences</taxon>
        <taxon>metagenomes</taxon>
        <taxon>ecological metagenomes</taxon>
    </lineage>
</organism>
<name>A0A382PNI9_9ZZZZ</name>
<sequence length="153" mass="17387">VRSSASKAREVLNLIRQKSFQEATDLLVFSERRISDTVHKCLNSAAANAENNDGISSEELYVTACYADEGPTLKRWRPRARGRATRIRKRTCHITIILARYTSEEIEEMRTRAELKGASMAPSSAETRRRRVEKSKETSTAGDQEEIQDQEEI</sequence>
<dbReference type="NCBIfam" id="TIGR01044">
    <property type="entry name" value="rplV_bact"/>
    <property type="match status" value="1"/>
</dbReference>
<dbReference type="InterPro" id="IPR036394">
    <property type="entry name" value="Ribosomal_uL22_sf"/>
</dbReference>
<dbReference type="InterPro" id="IPR005727">
    <property type="entry name" value="Ribosomal_uL22_bac/chlpt-type"/>
</dbReference>